<dbReference type="InterPro" id="IPR010982">
    <property type="entry name" value="Lambda_DNA-bd_dom_sf"/>
</dbReference>
<proteinExistence type="predicted"/>
<keyword evidence="3" id="KW-1185">Reference proteome</keyword>
<dbReference type="InterPro" id="IPR043917">
    <property type="entry name" value="DUF5753"/>
</dbReference>
<reference evidence="2" key="1">
    <citation type="submission" date="2022-06" db="EMBL/GenBank/DDBJ databases">
        <title>Novel species in genus nocardia.</title>
        <authorList>
            <person name="Li F."/>
        </authorList>
    </citation>
    <scope>NUCLEOTIDE SEQUENCE</scope>
    <source>
        <strain evidence="2">CDC141</strain>
    </source>
</reference>
<gene>
    <name evidence="2" type="ORF">NDR86_10665</name>
</gene>
<dbReference type="AlphaFoldDB" id="A0A9X2IW60"/>
<organism evidence="2 3">
    <name type="scientific">Nocardia pulmonis</name>
    <dbReference type="NCBI Taxonomy" id="2951408"/>
    <lineage>
        <taxon>Bacteria</taxon>
        <taxon>Bacillati</taxon>
        <taxon>Actinomycetota</taxon>
        <taxon>Actinomycetes</taxon>
        <taxon>Mycobacteriales</taxon>
        <taxon>Nocardiaceae</taxon>
        <taxon>Nocardia</taxon>
    </lineage>
</organism>
<accession>A0A9X2IW60</accession>
<dbReference type="Proteomes" id="UP001139157">
    <property type="component" value="Unassembled WGS sequence"/>
</dbReference>
<name>A0A9X2IW60_9NOCA</name>
<comment type="caution">
    <text evidence="2">The sequence shown here is derived from an EMBL/GenBank/DDBJ whole genome shotgun (WGS) entry which is preliminary data.</text>
</comment>
<dbReference type="SUPFAM" id="SSF47413">
    <property type="entry name" value="lambda repressor-like DNA-binding domains"/>
    <property type="match status" value="1"/>
</dbReference>
<dbReference type="CDD" id="cd00093">
    <property type="entry name" value="HTH_XRE"/>
    <property type="match status" value="1"/>
</dbReference>
<dbReference type="Pfam" id="PF19054">
    <property type="entry name" value="DUF5753"/>
    <property type="match status" value="1"/>
</dbReference>
<dbReference type="RefSeq" id="WP_251911026.1">
    <property type="nucleotide sequence ID" value="NZ_JAMRXG010000004.1"/>
</dbReference>
<dbReference type="Gene3D" id="1.10.260.40">
    <property type="entry name" value="lambda repressor-like DNA-binding domains"/>
    <property type="match status" value="1"/>
</dbReference>
<sequence>MSGSTHASRALGRQLEKFRKRAGLSKYAVSKIIEASPQTYGRLEDGLKHNVPSMVINAICDKLQVSDDERRFLLMLADETRKAQKAGGKWWRSYIDEMKLGFDYFLNMEQSASRATSVQSALIPGLLQTTEYRRQVVWAGHPEWTHDEVEKSLALAVFRQERLEDSGFEYEALISDAILRQHTGNRAIMADQLRHLLTLSEQPNVSIRVVPYTVGSPIAAVTSPCVMFEFPPHPSTKLTERPVVFVESLTGALYLERGTEVDVYRDAIARVRRVALEPDATRDLVVALVREYSE</sequence>
<evidence type="ECO:0000313" key="3">
    <source>
        <dbReference type="Proteomes" id="UP001139157"/>
    </source>
</evidence>
<dbReference type="PROSITE" id="PS50943">
    <property type="entry name" value="HTH_CROC1"/>
    <property type="match status" value="1"/>
</dbReference>
<dbReference type="EMBL" id="JAMRXG010000004">
    <property type="protein sequence ID" value="MCM6773933.1"/>
    <property type="molecule type" value="Genomic_DNA"/>
</dbReference>
<feature type="domain" description="HTH cro/C1-type" evidence="1">
    <location>
        <begin position="15"/>
        <end position="70"/>
    </location>
</feature>
<protein>
    <submittedName>
        <fullName evidence="2">Helix-turn-helix domain-containing protein</fullName>
    </submittedName>
</protein>
<dbReference type="GO" id="GO:0003677">
    <property type="term" value="F:DNA binding"/>
    <property type="evidence" value="ECO:0007669"/>
    <property type="project" value="InterPro"/>
</dbReference>
<dbReference type="SMART" id="SM00530">
    <property type="entry name" value="HTH_XRE"/>
    <property type="match status" value="1"/>
</dbReference>
<evidence type="ECO:0000259" key="1">
    <source>
        <dbReference type="PROSITE" id="PS50943"/>
    </source>
</evidence>
<evidence type="ECO:0000313" key="2">
    <source>
        <dbReference type="EMBL" id="MCM6773933.1"/>
    </source>
</evidence>
<dbReference type="Pfam" id="PF13560">
    <property type="entry name" value="HTH_31"/>
    <property type="match status" value="1"/>
</dbReference>
<dbReference type="InterPro" id="IPR001387">
    <property type="entry name" value="Cro/C1-type_HTH"/>
</dbReference>